<evidence type="ECO:0000313" key="2">
    <source>
        <dbReference type="EMBL" id="KAA8996218.1"/>
    </source>
</evidence>
<dbReference type="PANTHER" id="PTHR38442:SF1">
    <property type="entry name" value="INNER MEMBRANE PROTEIN"/>
    <property type="match status" value="1"/>
</dbReference>
<protein>
    <submittedName>
        <fullName evidence="2">DUF445 domain-containing protein</fullName>
    </submittedName>
</protein>
<dbReference type="InterPro" id="IPR007383">
    <property type="entry name" value="DUF445"/>
</dbReference>
<name>A0A5J5FT45_9BACL</name>
<feature type="transmembrane region" description="Helical" evidence="1">
    <location>
        <begin position="7"/>
        <end position="24"/>
    </location>
</feature>
<dbReference type="Pfam" id="PF04286">
    <property type="entry name" value="DUF445"/>
    <property type="match status" value="1"/>
</dbReference>
<organism evidence="2 3">
    <name type="scientific">Paenibacillus spiritus</name>
    <dbReference type="NCBI Taxonomy" id="2496557"/>
    <lineage>
        <taxon>Bacteria</taxon>
        <taxon>Bacillati</taxon>
        <taxon>Bacillota</taxon>
        <taxon>Bacilli</taxon>
        <taxon>Bacillales</taxon>
        <taxon>Paenibacillaceae</taxon>
        <taxon>Paenibacillus</taxon>
    </lineage>
</organism>
<reference evidence="2 3" key="1">
    <citation type="submission" date="2019-09" db="EMBL/GenBank/DDBJ databases">
        <title>Bacillus ochoae sp. nov., Paenibacillus whitsoniae sp. nov., Paenibacillus spiritus sp. nov. Isolated from the Mars Exploration Rover during spacecraft assembly.</title>
        <authorList>
            <person name="Seuylemezian A."/>
            <person name="Vaishampayan P."/>
        </authorList>
    </citation>
    <scope>NUCLEOTIDE SEQUENCE [LARGE SCALE GENOMIC DNA]</scope>
    <source>
        <strain evidence="2 3">MER_111</strain>
    </source>
</reference>
<proteinExistence type="predicted"/>
<keyword evidence="1" id="KW-0812">Transmembrane</keyword>
<dbReference type="PANTHER" id="PTHR38442">
    <property type="entry name" value="INNER MEMBRANE PROTEIN-RELATED"/>
    <property type="match status" value="1"/>
</dbReference>
<dbReference type="OrthoDB" id="9769590at2"/>
<dbReference type="AlphaFoldDB" id="A0A5J5FT45"/>
<dbReference type="GO" id="GO:0005886">
    <property type="term" value="C:plasma membrane"/>
    <property type="evidence" value="ECO:0007669"/>
    <property type="project" value="TreeGrafter"/>
</dbReference>
<dbReference type="Proteomes" id="UP000367750">
    <property type="component" value="Unassembled WGS sequence"/>
</dbReference>
<dbReference type="EMBL" id="VYKK01000036">
    <property type="protein sequence ID" value="KAA8996218.1"/>
    <property type="molecule type" value="Genomic_DNA"/>
</dbReference>
<comment type="caution">
    <text evidence="2">The sequence shown here is derived from an EMBL/GenBank/DDBJ whole genome shotgun (WGS) entry which is preliminary data.</text>
</comment>
<dbReference type="RefSeq" id="WP_150459788.1">
    <property type="nucleotide sequence ID" value="NZ_VYKK01000036.1"/>
</dbReference>
<sequence length="413" mass="45964">MKSRNLATISLAVMALGFLATLFLPDYTGVELLRGGFEAGLVGGLADWFAVTALFRHPLGLKIPHTSLLLKNRDKIIQSLISAMENELLNKESIRAKLRTVRFVPLASRQLTRFFAGRERRRMLLDQAELLVRRLPAEQAVPHLQAALAAYLKEAQLDKAAETVLDRMIGDGKDREAMDYALTQVSGWAERPETRAMLGSIAAAKLAEVKLGGLKGMAFQAFVSFVDESMLGDLLQNMLLSAVRDLQDEESSYRGSILQEIRIALYSLIQDEERIRRLKEWGAAELQGEAAAAFLLARAEELRGGVLRMIDEDRAAGGRRVWALYALLIRRLGQETELIAQWETRVTEALVGLVEKNHYRIGVLVKENLDQMDDASLVAMLEEKVGRDLQWIRVNGAICGFAVGLVLTVIQLI</sequence>
<accession>A0A5J5FT45</accession>
<gene>
    <name evidence="2" type="ORF">F4V43_18685</name>
</gene>
<evidence type="ECO:0000313" key="3">
    <source>
        <dbReference type="Proteomes" id="UP000367750"/>
    </source>
</evidence>
<keyword evidence="3" id="KW-1185">Reference proteome</keyword>
<keyword evidence="1" id="KW-0472">Membrane</keyword>
<evidence type="ECO:0000256" key="1">
    <source>
        <dbReference type="SAM" id="Phobius"/>
    </source>
</evidence>
<keyword evidence="1" id="KW-1133">Transmembrane helix</keyword>